<dbReference type="EMBL" id="JABWAB010000004">
    <property type="protein sequence ID" value="KAF6052811.1"/>
    <property type="molecule type" value="Genomic_DNA"/>
</dbReference>
<evidence type="ECO:0000256" key="1">
    <source>
        <dbReference type="ARBA" id="ARBA00006199"/>
    </source>
</evidence>
<dbReference type="GO" id="GO:0005737">
    <property type="term" value="C:cytoplasm"/>
    <property type="evidence" value="ECO:0007669"/>
    <property type="project" value="UniProtKB-SubCell"/>
</dbReference>
<dbReference type="GO" id="GO:0031144">
    <property type="term" value="P:proteasome localization"/>
    <property type="evidence" value="ECO:0007669"/>
    <property type="project" value="UniProtKB-UniRule"/>
</dbReference>
<dbReference type="GO" id="GO:0070628">
    <property type="term" value="F:proteasome binding"/>
    <property type="evidence" value="ECO:0007669"/>
    <property type="project" value="TreeGrafter"/>
</dbReference>
<sequence>MMSAGFQWGINNTNDKLTNQHQHQHHLHHCHTPRSSSVVESSLSRKRKRRAEDGDGDVDDIDVAKADKQQDDKFTGKSFTSNDRGHSHRKQFNFNSNNNSNTTSFIPKTTTSTSSSAIKYKRSKTPRIIGQPLPPSRIIESLDKSDLTKLITSLIDIHPELNQTVSKIAQPPNMNSILHILQQKHESILKALPYKCDSRSDYSYLRIKPNLVDFLNCLEDYILWILPPNQHGHDLITQLWFLHELTNLIHKLPNFTNSEFQYTRNLTYETIINCWIIIFNEDLANDAIFEFFRKRQLNGDVGREEKEDGEEDTDDEDELIEKLRVHQRYCSKFGQIVEIYQEKLHQYKLAMREQYMNGSIGGDGISAGAAGSGATTGNSGAGVNNGNNFNGDGTVATNARLNEFVTVDYSQYSLNNPFR</sequence>
<accession>A0A8X7TB31</accession>
<dbReference type="InterPro" id="IPR013868">
    <property type="entry name" value="Cut8/Sts1_fam"/>
</dbReference>
<comment type="caution">
    <text evidence="7">The sequence shown here is derived from an EMBL/GenBank/DDBJ whole genome shotgun (WGS) entry which is preliminary data.</text>
</comment>
<feature type="compositionally biased region" description="Basic and acidic residues" evidence="6">
    <location>
        <begin position="62"/>
        <end position="75"/>
    </location>
</feature>
<dbReference type="PANTHER" id="PTHR28032:SF1">
    <property type="entry name" value="FI02826P"/>
    <property type="match status" value="1"/>
</dbReference>
<dbReference type="Proteomes" id="UP000590412">
    <property type="component" value="Unassembled WGS sequence"/>
</dbReference>
<keyword evidence="5" id="KW-0813">Transport</keyword>
<protein>
    <recommendedName>
        <fullName evidence="2 5">Tethering factor for nuclear proteasome STS1</fullName>
    </recommendedName>
</protein>
<dbReference type="AlphaFoldDB" id="A0A8X7TB31"/>
<dbReference type="GO" id="GO:0015031">
    <property type="term" value="P:protein transport"/>
    <property type="evidence" value="ECO:0007669"/>
    <property type="project" value="UniProtKB-UniRule"/>
</dbReference>
<dbReference type="Pfam" id="PF08559">
    <property type="entry name" value="Cut8"/>
    <property type="match status" value="1"/>
</dbReference>
<evidence type="ECO:0000313" key="7">
    <source>
        <dbReference type="EMBL" id="KAF6052811.1"/>
    </source>
</evidence>
<evidence type="ECO:0000256" key="3">
    <source>
        <dbReference type="ARBA" id="ARBA00022927"/>
    </source>
</evidence>
<evidence type="ECO:0000256" key="2">
    <source>
        <dbReference type="ARBA" id="ARBA00016204"/>
    </source>
</evidence>
<proteinExistence type="inferred from homology"/>
<evidence type="ECO:0000256" key="4">
    <source>
        <dbReference type="ARBA" id="ARBA00023242"/>
    </source>
</evidence>
<dbReference type="InterPro" id="IPR038422">
    <property type="entry name" value="Cut8/Sts1_sf"/>
</dbReference>
<dbReference type="Gene3D" id="1.20.58.1590">
    <property type="entry name" value="Tethering factor for nuclear proteasome Cut8/Sts1"/>
    <property type="match status" value="1"/>
</dbReference>
<feature type="compositionally biased region" description="Basic residues" evidence="6">
    <location>
        <begin position="22"/>
        <end position="32"/>
    </location>
</feature>
<comment type="similarity">
    <text evidence="1 5">Belongs to the cut8/STS1 family.</text>
</comment>
<feature type="region of interest" description="Disordered" evidence="6">
    <location>
        <begin position="15"/>
        <end position="118"/>
    </location>
</feature>
<evidence type="ECO:0000256" key="6">
    <source>
        <dbReference type="SAM" id="MobiDB-lite"/>
    </source>
</evidence>
<organism evidence="7 8">
    <name type="scientific">Candida parapsilosis</name>
    <name type="common">Yeast</name>
    <dbReference type="NCBI Taxonomy" id="5480"/>
    <lineage>
        <taxon>Eukaryota</taxon>
        <taxon>Fungi</taxon>
        <taxon>Dikarya</taxon>
        <taxon>Ascomycota</taxon>
        <taxon>Saccharomycotina</taxon>
        <taxon>Pichiomycetes</taxon>
        <taxon>Debaryomycetaceae</taxon>
        <taxon>Candida/Lodderomyces clade</taxon>
        <taxon>Candida</taxon>
    </lineage>
</organism>
<comment type="subcellular location">
    <subcellularLocation>
        <location evidence="5">Cytoplasm</location>
    </subcellularLocation>
    <subcellularLocation>
        <location evidence="5">Nucleus</location>
    </subcellularLocation>
</comment>
<dbReference type="GO" id="GO:0071630">
    <property type="term" value="P:nuclear protein quality control by the ubiquitin-proteasome system"/>
    <property type="evidence" value="ECO:0007669"/>
    <property type="project" value="UniProtKB-UniRule"/>
</dbReference>
<keyword evidence="3 5" id="KW-0653">Protein transport</keyword>
<keyword evidence="4 5" id="KW-0539">Nucleus</keyword>
<name>A0A8X7TB31_CANPA</name>
<dbReference type="PANTHER" id="PTHR28032">
    <property type="entry name" value="FI02826P"/>
    <property type="match status" value="1"/>
</dbReference>
<dbReference type="OrthoDB" id="10061064at2759"/>
<evidence type="ECO:0000256" key="5">
    <source>
        <dbReference type="RuleBase" id="RU368013"/>
    </source>
</evidence>
<keyword evidence="5" id="KW-0963">Cytoplasm</keyword>
<gene>
    <name evidence="7" type="ORF">FOB60_003067</name>
</gene>
<evidence type="ECO:0000313" key="8">
    <source>
        <dbReference type="Proteomes" id="UP000590412"/>
    </source>
</evidence>
<comment type="function">
    <text evidence="5">Involved in ubiquitin-mediated protein degradation. Regulatory factor in the ubiquitin/proteasome pathway that controls the turnover of proteasome substrates. Targets proteasomes to the nucleus and facilitates the degradation of nuclear proteins.</text>
</comment>
<feature type="compositionally biased region" description="Low complexity" evidence="6">
    <location>
        <begin position="92"/>
        <end position="116"/>
    </location>
</feature>
<comment type="subunit">
    <text evidence="5">Binds the proteasome.</text>
</comment>
<reference evidence="7" key="1">
    <citation type="submission" date="2020-03" db="EMBL/GenBank/DDBJ databases">
        <title>FDA dAtabase for Regulatory Grade micrObial Sequences (FDA-ARGOS): Supporting development and validation of Infectious Disease Dx tests.</title>
        <authorList>
            <person name="Campos J."/>
            <person name="Goldberg B."/>
            <person name="Tallon L."/>
            <person name="Sadzewicz L."/>
            <person name="Vavikolanu K."/>
            <person name="Mehta A."/>
            <person name="Aluvathingal J."/>
            <person name="Nadendla S."/>
            <person name="Nandy P."/>
            <person name="Geyer C."/>
            <person name="Yan Y."/>
            <person name="Sichtig H."/>
        </authorList>
    </citation>
    <scope>NUCLEOTIDE SEQUENCE [LARGE SCALE GENOMIC DNA]</scope>
    <source>
        <strain evidence="7">FDAARGOS_652</strain>
    </source>
</reference>
<dbReference type="GO" id="GO:0031965">
    <property type="term" value="C:nuclear membrane"/>
    <property type="evidence" value="ECO:0007669"/>
    <property type="project" value="TreeGrafter"/>
</dbReference>